<sequence>MTCHSDLVSYNFTATKLAWLLLALVWMFYPTVARAQTMLVNDGVVLGSISAPNDSDEFAFEATAGEAAHISVTRTSGSLDPKIWLYRPDGTLLRTSGSNNATVSLDCYASSGNCQLNQTGTYRLVVEDYFGTQTGGYDIQLTQVSSSNENGSLIDDGVVGGDITVGDLDTFVFDAVAGEALHIRVVKTSGNLDPEVWLYNPDGTLYDYKSDSTTVEFDCRTGSSTCALAETGTYRLVVSDYYDTQVGTYEIQIVRVLSTNQNGTLVNDDAVSGDLTVGDIDTFLFEATAGEAAHISVTRTSGSLDPKIWLYRPDGTLLRTSGSNNATVSLDCYASSGNCQLNQTGTYRLVVEDYFGTQTGGYDISFSGSDQFSLSADTPFWDSRFPAGPAVQLRWRLSSQATDYEVYRDGVKIYPTSGVFTDRSFRNEIGLTPGQTYSYYIKANNSNGPNKTNTILVGPMPDTPATPTVDSVDQIEILQGNSHQDVTITGSNFTSSTWHQFSTDNGSTWTPAQSLPLVNSATSLTAAINNTILRTVFIRVCASFASNACSEGIAVSIVDPGTDIAPAVDHAFPVVIAQGSNGYRKVKVTGSGFESANSVQQSTNGEDWFWLPATPVIHSPNLLDIDVDTSVVGKGRIRVCVNQGSYSCSAGTAFSIETEPTDTPMVSSIPTHSIRKGSEYFTLTIEGDQFTPVSFPQYSLDYGVSWNWVEHNPMTRPPASITATAPYTNAGSLMYRVCAYYGSQDCSSSLTLINEAALQPTEFDYTCTASSGCNSNSTKALIIAHGWNSAGNVWARETAYDACKRIGLKSTPPSQPVYHSWPGCSSPDWNNQCDVPVDEFTPVCTVAVNGKNWDVWVVDWSTTAARWDPALAEFVLNPTGGALEALTLPPEAWWKASAIGRELGKDLKNRNYDHVHFVAHSAGAMLIDAATARAKKDLGSSISIHETFLDAYDARKHLAVGHGNNFSRHISSYGKEADWVDSYVDIRAIFPAWAPNAGADTTDLHLTYGYNIDVTPTTGDDCVNDPAPWSSFTCPHSRPYRFYRKSIDNSITGASNGYDSFPDDFKPTLGFPLSLADGGNPDYLANRKNQECRMQEDGTCVDVPWTTTWEKIGDATTTAASNVAKQVVKTATGTTQVIKNSLNRVTGASMGTLSALIDSRSMERALASVSSTSEQVPASFALELTTENPVNYLLFDWAFLENEEGLFSMFIDDELVFRIDQRNSLMASTSTEEVYIGGDSGYLEPGTHTLSFRLSGYGANSSNVDITNISLELIQPIDAGSIAAFPFAGDNGTVSPSDPQVISPGQSLSLNVAANSGYETSPTVGGSCPEGSWNGNTWITGLINSSCSVSFSFSPLDTDSDDIPNVDDIDDDDDGITDIDEDNFYGTNPLLYDTDSDGFSDKEEILAGSNPLDGASDPLNVASGDINQDGEVDTKDLLLAQRILLGQYSPTQQEQDRWDVAPLVNGVPEPDHENNLGDYLILQQKVLGIINF</sequence>
<dbReference type="Gene3D" id="2.60.40.10">
    <property type="entry name" value="Immunoglobulins"/>
    <property type="match status" value="1"/>
</dbReference>
<comment type="subcellular location">
    <subcellularLocation>
        <location evidence="1">Secreted</location>
    </subcellularLocation>
</comment>
<dbReference type="Pfam" id="PF18884">
    <property type="entry name" value="TSP3_bac"/>
    <property type="match status" value="1"/>
</dbReference>
<evidence type="ECO:0000256" key="1">
    <source>
        <dbReference type="ARBA" id="ARBA00004613"/>
    </source>
</evidence>
<dbReference type="InterPro" id="IPR018247">
    <property type="entry name" value="EF_Hand_1_Ca_BS"/>
</dbReference>
<proteinExistence type="predicted"/>
<keyword evidence="6" id="KW-1185">Reference proteome</keyword>
<dbReference type="PROSITE" id="PS00018">
    <property type="entry name" value="EF_HAND_1"/>
    <property type="match status" value="1"/>
</dbReference>
<gene>
    <name evidence="5" type="ORF">EYC98_18685</name>
</gene>
<dbReference type="InterPro" id="IPR059100">
    <property type="entry name" value="TSP3_bac"/>
</dbReference>
<protein>
    <recommendedName>
        <fullName evidence="7">Dockerin domain-containing protein</fullName>
    </recommendedName>
</protein>
<reference evidence="5" key="1">
    <citation type="submission" date="2019-02" db="EMBL/GenBank/DDBJ databases">
        <authorList>
            <person name="Li S.-H."/>
        </authorList>
    </citation>
    <scope>NUCLEOTIDE SEQUENCE</scope>
    <source>
        <strain evidence="5">IMCC14734</strain>
    </source>
</reference>
<accession>A0ABT3TKS8</accession>
<dbReference type="Proteomes" id="UP001143362">
    <property type="component" value="Unassembled WGS sequence"/>
</dbReference>
<evidence type="ECO:0008006" key="7">
    <source>
        <dbReference type="Google" id="ProtNLM"/>
    </source>
</evidence>
<dbReference type="Gene3D" id="2.60.120.380">
    <property type="match status" value="3"/>
</dbReference>
<dbReference type="Gene3D" id="1.10.1330.10">
    <property type="entry name" value="Dockerin domain"/>
    <property type="match status" value="1"/>
</dbReference>
<dbReference type="RefSeq" id="WP_279246918.1">
    <property type="nucleotide sequence ID" value="NZ_SHNN01000004.1"/>
</dbReference>
<keyword evidence="2" id="KW-0964">Secreted</keyword>
<keyword evidence="4" id="KW-0106">Calcium</keyword>
<dbReference type="InterPro" id="IPR013783">
    <property type="entry name" value="Ig-like_fold"/>
</dbReference>
<evidence type="ECO:0000313" key="5">
    <source>
        <dbReference type="EMBL" id="MCX2982893.1"/>
    </source>
</evidence>
<dbReference type="SUPFAM" id="SSF63446">
    <property type="entry name" value="Type I dockerin domain"/>
    <property type="match status" value="1"/>
</dbReference>
<dbReference type="InterPro" id="IPR036439">
    <property type="entry name" value="Dockerin_dom_sf"/>
</dbReference>
<evidence type="ECO:0000256" key="3">
    <source>
        <dbReference type="ARBA" id="ARBA00022729"/>
    </source>
</evidence>
<dbReference type="EMBL" id="SHNN01000004">
    <property type="protein sequence ID" value="MCX2982893.1"/>
    <property type="molecule type" value="Genomic_DNA"/>
</dbReference>
<name>A0ABT3TKS8_9GAMM</name>
<evidence type="ECO:0000256" key="2">
    <source>
        <dbReference type="ARBA" id="ARBA00022525"/>
    </source>
</evidence>
<evidence type="ECO:0000256" key="4">
    <source>
        <dbReference type="ARBA" id="ARBA00022837"/>
    </source>
</evidence>
<evidence type="ECO:0000313" key="6">
    <source>
        <dbReference type="Proteomes" id="UP001143362"/>
    </source>
</evidence>
<dbReference type="CDD" id="cd14256">
    <property type="entry name" value="Dockerin_I"/>
    <property type="match status" value="1"/>
</dbReference>
<organism evidence="5 6">
    <name type="scientific">Candidatus Litorirhabdus singularis</name>
    <dbReference type="NCBI Taxonomy" id="2518993"/>
    <lineage>
        <taxon>Bacteria</taxon>
        <taxon>Pseudomonadati</taxon>
        <taxon>Pseudomonadota</taxon>
        <taxon>Gammaproteobacteria</taxon>
        <taxon>Cellvibrionales</taxon>
        <taxon>Halieaceae</taxon>
        <taxon>Candidatus Litorirhabdus</taxon>
    </lineage>
</organism>
<keyword evidence="3" id="KW-0732">Signal</keyword>
<comment type="caution">
    <text evidence="5">The sequence shown here is derived from an EMBL/GenBank/DDBJ whole genome shotgun (WGS) entry which is preliminary data.</text>
</comment>